<sequence length="76" mass="8654">MVTHDPWTREAGRTIDLRNSHQDAPGSWLFYHNHNYLISNIYENSLAAAEARMMNGRRRIVSFFGYGVSVPGSISL</sequence>
<dbReference type="AlphaFoldDB" id="A0AAW2I5D3"/>
<proteinExistence type="predicted"/>
<protein>
    <submittedName>
        <fullName evidence="1">Uncharacterized protein</fullName>
    </submittedName>
</protein>
<dbReference type="EMBL" id="JARGDH010000002">
    <property type="protein sequence ID" value="KAL0277275.1"/>
    <property type="molecule type" value="Genomic_DNA"/>
</dbReference>
<organism evidence="1">
    <name type="scientific">Menopon gallinae</name>
    <name type="common">poultry shaft louse</name>
    <dbReference type="NCBI Taxonomy" id="328185"/>
    <lineage>
        <taxon>Eukaryota</taxon>
        <taxon>Metazoa</taxon>
        <taxon>Ecdysozoa</taxon>
        <taxon>Arthropoda</taxon>
        <taxon>Hexapoda</taxon>
        <taxon>Insecta</taxon>
        <taxon>Pterygota</taxon>
        <taxon>Neoptera</taxon>
        <taxon>Paraneoptera</taxon>
        <taxon>Psocodea</taxon>
        <taxon>Troctomorpha</taxon>
        <taxon>Phthiraptera</taxon>
        <taxon>Amblycera</taxon>
        <taxon>Menoponidae</taxon>
        <taxon>Menopon</taxon>
    </lineage>
</organism>
<accession>A0AAW2I5D3</accession>
<evidence type="ECO:0000313" key="1">
    <source>
        <dbReference type="EMBL" id="KAL0277275.1"/>
    </source>
</evidence>
<name>A0AAW2I5D3_9NEOP</name>
<reference evidence="1" key="1">
    <citation type="journal article" date="2024" name="Gigascience">
        <title>Chromosome-level genome of the poultry shaft louse Menopon gallinae provides insight into the host-switching and adaptive evolution of parasitic lice.</title>
        <authorList>
            <person name="Xu Y."/>
            <person name="Ma L."/>
            <person name="Liu S."/>
            <person name="Liang Y."/>
            <person name="Liu Q."/>
            <person name="He Z."/>
            <person name="Tian L."/>
            <person name="Duan Y."/>
            <person name="Cai W."/>
            <person name="Li H."/>
            <person name="Song F."/>
        </authorList>
    </citation>
    <scope>NUCLEOTIDE SEQUENCE</scope>
    <source>
        <strain evidence="1">Cailab_2023a</strain>
    </source>
</reference>
<comment type="caution">
    <text evidence="1">The sequence shown here is derived from an EMBL/GenBank/DDBJ whole genome shotgun (WGS) entry which is preliminary data.</text>
</comment>
<gene>
    <name evidence="1" type="ORF">PYX00_004618</name>
</gene>